<dbReference type="RefSeq" id="WP_184082125.1">
    <property type="nucleotide sequence ID" value="NZ_JACHIJ010000001.1"/>
</dbReference>
<comment type="caution">
    <text evidence="2">The sequence shown here is derived from an EMBL/GenBank/DDBJ whole genome shotgun (WGS) entry which is preliminary data.</text>
</comment>
<proteinExistence type="predicted"/>
<organism evidence="2 3">
    <name type="scientific">Afipia massiliensis</name>
    <dbReference type="NCBI Taxonomy" id="211460"/>
    <lineage>
        <taxon>Bacteria</taxon>
        <taxon>Pseudomonadati</taxon>
        <taxon>Pseudomonadota</taxon>
        <taxon>Alphaproteobacteria</taxon>
        <taxon>Hyphomicrobiales</taxon>
        <taxon>Nitrobacteraceae</taxon>
        <taxon>Afipia</taxon>
    </lineage>
</organism>
<dbReference type="InterPro" id="IPR011990">
    <property type="entry name" value="TPR-like_helical_dom_sf"/>
</dbReference>
<reference evidence="2 3" key="1">
    <citation type="submission" date="2020-08" db="EMBL/GenBank/DDBJ databases">
        <title>Genomic Encyclopedia of Type Strains, Phase IV (KMG-IV): sequencing the most valuable type-strain genomes for metagenomic binning, comparative biology and taxonomic classification.</title>
        <authorList>
            <person name="Goeker M."/>
        </authorList>
    </citation>
    <scope>NUCLEOTIDE SEQUENCE [LARGE SCALE GENOMIC DNA]</scope>
    <source>
        <strain evidence="2 3">DSM 17498</strain>
    </source>
</reference>
<evidence type="ECO:0000256" key="1">
    <source>
        <dbReference type="SAM" id="SignalP"/>
    </source>
</evidence>
<accession>A0A840MX26</accession>
<dbReference type="Gene3D" id="1.25.40.10">
    <property type="entry name" value="Tetratricopeptide repeat domain"/>
    <property type="match status" value="1"/>
</dbReference>
<evidence type="ECO:0000313" key="2">
    <source>
        <dbReference type="EMBL" id="MBB5050278.1"/>
    </source>
</evidence>
<name>A0A840MX26_9BRAD</name>
<dbReference type="PANTHER" id="PTHR45588">
    <property type="entry name" value="TPR DOMAIN-CONTAINING PROTEIN"/>
    <property type="match status" value="1"/>
</dbReference>
<feature type="signal peptide" evidence="1">
    <location>
        <begin position="1"/>
        <end position="24"/>
    </location>
</feature>
<evidence type="ECO:0000313" key="3">
    <source>
        <dbReference type="Proteomes" id="UP000521227"/>
    </source>
</evidence>
<dbReference type="SUPFAM" id="SSF48452">
    <property type="entry name" value="TPR-like"/>
    <property type="match status" value="1"/>
</dbReference>
<protein>
    <submittedName>
        <fullName evidence="2">Tetratricopeptide (TPR) repeat protein</fullName>
    </submittedName>
</protein>
<sequence>MRELPIAVVLACAGLFGSAAPAVAQDDSEQRLGKVHFATSCNETAQRRFDRAMRYQHSFWYAASKEIYDETLKADPECAIAQWGIALSLLNNPHIAVPAPNLPLGLTAIEKAKTIGAKTQRERDYIDALAVMFVDYDKTPHQARVQSYVKAMEAVAARYPDDDEAQIFYAIALNVSASPADKTYASQLKGAAILQPIFERAPQHPGAAHYLIHLYDYPPIAEKGLPAAMRYAKIAPNAPHAQHMPSHIFTRVGYWRDSIGANAASVAAAKVSKEAGDQMHGEDYLVYAYLQLGQDKEARDIVENIKAMKFGLDAFPAAFARAASPARYVVERGDWAAAANLEVEPSKFPHAVAVTHFARALGAAHSGNPAAAKADAAKLAELRDALRNAKNDYWAGQVDVQEQVASAWILYAEGKHEDALKAMTVAVAAEDRTEKSPVTPGPLAPARELYGFMLLDRGMAKEALVAFEATMAKEPNRFNGYAGAAKAAEALGDKAKAKDVYGKLLTQAADANSDRPALADARRFVASN</sequence>
<feature type="chain" id="PRO_5033000046" evidence="1">
    <location>
        <begin position="25"/>
        <end position="528"/>
    </location>
</feature>
<dbReference type="EMBL" id="JACHIJ010000001">
    <property type="protein sequence ID" value="MBB5050278.1"/>
    <property type="molecule type" value="Genomic_DNA"/>
</dbReference>
<dbReference type="AlphaFoldDB" id="A0A840MX26"/>
<dbReference type="Proteomes" id="UP000521227">
    <property type="component" value="Unassembled WGS sequence"/>
</dbReference>
<keyword evidence="1" id="KW-0732">Signal</keyword>
<dbReference type="PANTHER" id="PTHR45588:SF1">
    <property type="entry name" value="WW DOMAIN-CONTAINING PROTEIN"/>
    <property type="match status" value="1"/>
</dbReference>
<gene>
    <name evidence="2" type="ORF">HNQ36_000226</name>
</gene>